<sequence length="133" mass="15056">MTATLDTEGIVRELILWGEEAPGRRGDRTVVAQSYCDFTLEDDAAVDRCITALRASDEKLAKNPGTMYNWQRTWLQRHEGGGGTVSFGVAWYDEEFFNDKKNVFMERMHDAIFSKIGISADAVHVSHWRVVAN</sequence>
<evidence type="ECO:0000313" key="2">
    <source>
        <dbReference type="Proteomes" id="UP000248714"/>
    </source>
</evidence>
<name>A0ABX9E5N1_9PSEU</name>
<dbReference type="EMBL" id="QLTT01000005">
    <property type="protein sequence ID" value="RAS64673.1"/>
    <property type="molecule type" value="Genomic_DNA"/>
</dbReference>
<accession>A0ABX9E5N1</accession>
<protein>
    <submittedName>
        <fullName evidence="1">Uncharacterized protein</fullName>
    </submittedName>
</protein>
<organism evidence="1 2">
    <name type="scientific">Lentzea atacamensis</name>
    <dbReference type="NCBI Taxonomy" id="531938"/>
    <lineage>
        <taxon>Bacteria</taxon>
        <taxon>Bacillati</taxon>
        <taxon>Actinomycetota</taxon>
        <taxon>Actinomycetes</taxon>
        <taxon>Pseudonocardiales</taxon>
        <taxon>Pseudonocardiaceae</taxon>
        <taxon>Lentzea</taxon>
    </lineage>
</organism>
<gene>
    <name evidence="1" type="ORF">C8D87_105163</name>
</gene>
<dbReference type="Proteomes" id="UP000248714">
    <property type="component" value="Unassembled WGS sequence"/>
</dbReference>
<comment type="caution">
    <text evidence="1">The sequence shown here is derived from an EMBL/GenBank/DDBJ whole genome shotgun (WGS) entry which is preliminary data.</text>
</comment>
<keyword evidence="2" id="KW-1185">Reference proteome</keyword>
<evidence type="ECO:0000313" key="1">
    <source>
        <dbReference type="EMBL" id="RAS64673.1"/>
    </source>
</evidence>
<reference evidence="1 2" key="1">
    <citation type="submission" date="2018-06" db="EMBL/GenBank/DDBJ databases">
        <title>Genomic Encyclopedia of Type Strains, Phase IV (KMG-IV): sequencing the most valuable type-strain genomes for metagenomic binning, comparative biology and taxonomic classification.</title>
        <authorList>
            <person name="Goeker M."/>
        </authorList>
    </citation>
    <scope>NUCLEOTIDE SEQUENCE [LARGE SCALE GENOMIC DNA]</scope>
    <source>
        <strain evidence="1 2">DSM 45479</strain>
    </source>
</reference>
<proteinExistence type="predicted"/>